<organism evidence="1 2">
    <name type="scientific">Hypsizygus marmoreus</name>
    <name type="common">White beech mushroom</name>
    <name type="synonym">Agaricus marmoreus</name>
    <dbReference type="NCBI Taxonomy" id="39966"/>
    <lineage>
        <taxon>Eukaryota</taxon>
        <taxon>Fungi</taxon>
        <taxon>Dikarya</taxon>
        <taxon>Basidiomycota</taxon>
        <taxon>Agaricomycotina</taxon>
        <taxon>Agaricomycetes</taxon>
        <taxon>Agaricomycetidae</taxon>
        <taxon>Agaricales</taxon>
        <taxon>Tricholomatineae</taxon>
        <taxon>Lyophyllaceae</taxon>
        <taxon>Hypsizygus</taxon>
    </lineage>
</organism>
<dbReference type="Gene3D" id="3.80.10.10">
    <property type="entry name" value="Ribonuclease Inhibitor"/>
    <property type="match status" value="1"/>
</dbReference>
<name>A0A369K4G3_HYPMA</name>
<evidence type="ECO:0008006" key="3">
    <source>
        <dbReference type="Google" id="ProtNLM"/>
    </source>
</evidence>
<reference evidence="1" key="1">
    <citation type="submission" date="2018-04" db="EMBL/GenBank/DDBJ databases">
        <title>Whole genome sequencing of Hypsizygus marmoreus.</title>
        <authorList>
            <person name="Choi I.-G."/>
            <person name="Min B."/>
            <person name="Kim J.-G."/>
            <person name="Kim S."/>
            <person name="Oh Y.-L."/>
            <person name="Kong W.-S."/>
            <person name="Park H."/>
            <person name="Jeong J."/>
            <person name="Song E.-S."/>
        </authorList>
    </citation>
    <scope>NUCLEOTIDE SEQUENCE [LARGE SCALE GENOMIC DNA]</scope>
    <source>
        <strain evidence="1">51987-8</strain>
    </source>
</reference>
<proteinExistence type="predicted"/>
<dbReference type="InterPro" id="IPR032675">
    <property type="entry name" value="LRR_dom_sf"/>
</dbReference>
<dbReference type="SUPFAM" id="SSF52047">
    <property type="entry name" value="RNI-like"/>
    <property type="match status" value="1"/>
</dbReference>
<gene>
    <name evidence="1" type="ORF">Hypma_006964</name>
</gene>
<sequence>MPKDWQRFERYAHLIRSISLPDLHEFRMVCTMITQTQPPGTILFPNLRTVQFCAHDLGDDLVHYVQFMVPSVTKLEFMLTGRDAVELGSSFRFLFSCIPNRMNNLRSLSISLTTIKAHPGIFVGILARTLEGLTNLEYLVLPPCVVVGKVITSLSQHKHLLEINPAYGSLSTEAYSMASCSTSYPILTDLSFPSLNVLTFCTIPSSAHTLLANPHFPANQISRIHIQILPRKYLHHAMTREPESVALVMQALADNCINIADVSITEIMKCPNINSTFVMSYRDIRELLRCTSITSLKIELKACLQWTAQDVNEFASSLPAAITLMLNEAPLYPVQPTVRIATVRIAPALSAFARHCLQLRQLGVFVDARTQPNSFESEDLKCPVFPAFRSLDVLSVGSSPITCSSQNIVDVTAFLLAVLPATCEMRWVRKSGSDRSNANASDADDDNESAWNTMSLEDDHHAWQRVDQLRKLYVKAPRYLPGAAAI</sequence>
<dbReference type="EMBL" id="LUEZ02000040">
    <property type="protein sequence ID" value="RDB25766.1"/>
    <property type="molecule type" value="Genomic_DNA"/>
</dbReference>
<protein>
    <recommendedName>
        <fullName evidence="3">F-box domain-containing protein</fullName>
    </recommendedName>
</protein>
<dbReference type="STRING" id="39966.A0A369K4G3"/>
<dbReference type="Proteomes" id="UP000076154">
    <property type="component" value="Unassembled WGS sequence"/>
</dbReference>
<dbReference type="AlphaFoldDB" id="A0A369K4G3"/>
<evidence type="ECO:0000313" key="1">
    <source>
        <dbReference type="EMBL" id="RDB25766.1"/>
    </source>
</evidence>
<comment type="caution">
    <text evidence="1">The sequence shown here is derived from an EMBL/GenBank/DDBJ whole genome shotgun (WGS) entry which is preliminary data.</text>
</comment>
<dbReference type="InParanoid" id="A0A369K4G3"/>
<keyword evidence="2" id="KW-1185">Reference proteome</keyword>
<accession>A0A369K4G3</accession>
<dbReference type="OrthoDB" id="2447803at2759"/>
<evidence type="ECO:0000313" key="2">
    <source>
        <dbReference type="Proteomes" id="UP000076154"/>
    </source>
</evidence>